<dbReference type="EMBL" id="KP211862">
    <property type="protein sequence ID" value="ANV79894.1"/>
    <property type="molecule type" value="Genomic_DNA"/>
</dbReference>
<dbReference type="PANTHER" id="PTHR14087:SF7">
    <property type="entry name" value="THYMOCYTE NUCLEAR PROTEIN 1"/>
    <property type="match status" value="1"/>
</dbReference>
<evidence type="ECO:0000313" key="2">
    <source>
        <dbReference type="EMBL" id="ANV79894.1"/>
    </source>
</evidence>
<dbReference type="SUPFAM" id="SSF88697">
    <property type="entry name" value="PUA domain-like"/>
    <property type="match status" value="1"/>
</dbReference>
<organism evidence="2">
    <name type="scientific">uncultured Poseidoniia archaeon</name>
    <dbReference type="NCBI Taxonomy" id="1697135"/>
    <lineage>
        <taxon>Archaea</taxon>
        <taxon>Methanobacteriati</taxon>
        <taxon>Thermoplasmatota</taxon>
        <taxon>Candidatus Poseidoniia</taxon>
        <taxon>environmental samples</taxon>
    </lineage>
</organism>
<feature type="domain" description="EVE" evidence="1">
    <location>
        <begin position="2"/>
        <end position="149"/>
    </location>
</feature>
<reference evidence="2" key="1">
    <citation type="submission" date="2014-11" db="EMBL/GenBank/DDBJ databases">
        <authorList>
            <person name="Zhu J."/>
            <person name="Qi W."/>
            <person name="Song R."/>
        </authorList>
    </citation>
    <scope>NUCLEOTIDE SEQUENCE</scope>
</reference>
<reference evidence="2" key="2">
    <citation type="journal article" date="2015" name="ISME J.">
        <title>A new class of marine Euryarchaeota group II from the Mediterranean deep chlorophyll maximum.</title>
        <authorList>
            <person name="Martin-Cuadrado A.B."/>
            <person name="Garcia-Heredia I."/>
            <person name="Molto A.G."/>
            <person name="Lopez-Ubeda R."/>
            <person name="Kimes N."/>
            <person name="Lopez-Garcia P."/>
            <person name="Moreira D."/>
            <person name="Rodriguez-Valera F."/>
        </authorList>
    </citation>
    <scope>NUCLEOTIDE SEQUENCE</scope>
</reference>
<protein>
    <recommendedName>
        <fullName evidence="1">EVE domain-containing protein</fullName>
    </recommendedName>
</protein>
<dbReference type="AlphaFoldDB" id="A0A1B1TC90"/>
<dbReference type="InterPro" id="IPR047197">
    <property type="entry name" value="THYN1-like_EVE"/>
</dbReference>
<sequence>MNYWLMKSEPHVYPWEKLVEDKSTHWDGVRNYQARNMMRDDMKIGDLVFFYHSNFKPPHIAGVAKICKEGYPDFTAQDSNSKYYDEKATPENPRWMMVDIEPIIALQKTVSLQEMRDNPTLEGMKLLMKGSRLSVQPVSEKHFEIICKMGGLDTIPH</sequence>
<proteinExistence type="predicted"/>
<dbReference type="InterPro" id="IPR015947">
    <property type="entry name" value="PUA-like_sf"/>
</dbReference>
<evidence type="ECO:0000259" key="1">
    <source>
        <dbReference type="Pfam" id="PF01878"/>
    </source>
</evidence>
<dbReference type="InterPro" id="IPR002740">
    <property type="entry name" value="EVE_domain"/>
</dbReference>
<dbReference type="InterPro" id="IPR052181">
    <property type="entry name" value="5hmC_binding"/>
</dbReference>
<dbReference type="CDD" id="cd21133">
    <property type="entry name" value="EVE"/>
    <property type="match status" value="1"/>
</dbReference>
<dbReference type="Gene3D" id="3.10.590.10">
    <property type="entry name" value="ph1033 like domains"/>
    <property type="match status" value="1"/>
</dbReference>
<dbReference type="PANTHER" id="PTHR14087">
    <property type="entry name" value="THYMOCYTE NUCLEAR PROTEIN 1"/>
    <property type="match status" value="1"/>
</dbReference>
<dbReference type="Pfam" id="PF01878">
    <property type="entry name" value="EVE"/>
    <property type="match status" value="1"/>
</dbReference>
<accession>A0A1B1TC90</accession>
<name>A0A1B1TC90_9ARCH</name>